<dbReference type="Pfam" id="PF05730">
    <property type="entry name" value="CFEM"/>
    <property type="match status" value="1"/>
</dbReference>
<keyword evidence="5" id="KW-0336">GPI-anchor</keyword>
<gene>
    <name evidence="11" type="ORF">K460DRAFT_356900</name>
</gene>
<dbReference type="GO" id="GO:0098552">
    <property type="term" value="C:side of membrane"/>
    <property type="evidence" value="ECO:0007669"/>
    <property type="project" value="UniProtKB-KW"/>
</dbReference>
<evidence type="ECO:0000256" key="9">
    <source>
        <dbReference type="SAM" id="SignalP"/>
    </source>
</evidence>
<keyword evidence="5" id="KW-0325">Glycoprotein</keyword>
<proteinExistence type="inferred from homology"/>
<dbReference type="InterPro" id="IPR008427">
    <property type="entry name" value="Extracellular_membr_CFEM_dom"/>
</dbReference>
<keyword evidence="12" id="KW-1185">Reference proteome</keyword>
<feature type="signal peptide" evidence="9">
    <location>
        <begin position="1"/>
        <end position="20"/>
    </location>
</feature>
<evidence type="ECO:0000256" key="3">
    <source>
        <dbReference type="ARBA" id="ARBA00010031"/>
    </source>
</evidence>
<keyword evidence="8" id="KW-0449">Lipoprotein</keyword>
<evidence type="ECO:0000259" key="10">
    <source>
        <dbReference type="Pfam" id="PF05730"/>
    </source>
</evidence>
<evidence type="ECO:0000313" key="12">
    <source>
        <dbReference type="Proteomes" id="UP000800039"/>
    </source>
</evidence>
<comment type="caution">
    <text evidence="11">The sequence shown here is derived from an EMBL/GenBank/DDBJ whole genome shotgun (WGS) entry which is preliminary data.</text>
</comment>
<dbReference type="RefSeq" id="XP_040785696.1">
    <property type="nucleotide sequence ID" value="XM_040931997.1"/>
</dbReference>
<organism evidence="11 12">
    <name type="scientific">Cucurbitaria berberidis CBS 394.84</name>
    <dbReference type="NCBI Taxonomy" id="1168544"/>
    <lineage>
        <taxon>Eukaryota</taxon>
        <taxon>Fungi</taxon>
        <taxon>Dikarya</taxon>
        <taxon>Ascomycota</taxon>
        <taxon>Pezizomycotina</taxon>
        <taxon>Dothideomycetes</taxon>
        <taxon>Pleosporomycetidae</taxon>
        <taxon>Pleosporales</taxon>
        <taxon>Pleosporineae</taxon>
        <taxon>Cucurbitariaceae</taxon>
        <taxon>Cucurbitaria</taxon>
    </lineage>
</organism>
<feature type="domain" description="CFEM" evidence="10">
    <location>
        <begin position="50"/>
        <end position="118"/>
    </location>
</feature>
<feature type="chain" id="PRO_5040495270" description="CFEM domain-containing protein" evidence="9">
    <location>
        <begin position="21"/>
        <end position="153"/>
    </location>
</feature>
<keyword evidence="7" id="KW-1015">Disulfide bond</keyword>
<sequence>MRFPVITATLTLTVSSLATAQLTFNITQAFTPGNWEKYRCLDNAKLSLWLPSCLSECQKKANAEDGCAFDDFACHCVNYNAYSDLIEPCAFPASQGGQGNCTLAELGQARPIIADMCNFFNATVYGDYHGCAQWVTKEKTYQVIAGEEVIVTH</sequence>
<name>A0A9P4GC36_9PLEO</name>
<comment type="subcellular location">
    <subcellularLocation>
        <location evidence="1">Membrane</location>
        <topology evidence="1">Lipid-anchor</topology>
        <topology evidence="1">GPI-anchor</topology>
    </subcellularLocation>
    <subcellularLocation>
        <location evidence="2">Secreted</location>
    </subcellularLocation>
</comment>
<dbReference type="OrthoDB" id="3932980at2759"/>
<evidence type="ECO:0000256" key="7">
    <source>
        <dbReference type="ARBA" id="ARBA00023157"/>
    </source>
</evidence>
<protein>
    <recommendedName>
        <fullName evidence="10">CFEM domain-containing protein</fullName>
    </recommendedName>
</protein>
<dbReference type="EMBL" id="ML976617">
    <property type="protein sequence ID" value="KAF1843133.1"/>
    <property type="molecule type" value="Genomic_DNA"/>
</dbReference>
<evidence type="ECO:0000256" key="4">
    <source>
        <dbReference type="ARBA" id="ARBA00022525"/>
    </source>
</evidence>
<comment type="similarity">
    <text evidence="3">Belongs to the RBT5 family.</text>
</comment>
<dbReference type="GeneID" id="63849249"/>
<keyword evidence="5" id="KW-0472">Membrane</keyword>
<evidence type="ECO:0000256" key="2">
    <source>
        <dbReference type="ARBA" id="ARBA00004613"/>
    </source>
</evidence>
<evidence type="ECO:0000256" key="6">
    <source>
        <dbReference type="ARBA" id="ARBA00022729"/>
    </source>
</evidence>
<evidence type="ECO:0000256" key="1">
    <source>
        <dbReference type="ARBA" id="ARBA00004589"/>
    </source>
</evidence>
<keyword evidence="6 9" id="KW-0732">Signal</keyword>
<keyword evidence="4" id="KW-0964">Secreted</keyword>
<dbReference type="GO" id="GO:0005576">
    <property type="term" value="C:extracellular region"/>
    <property type="evidence" value="ECO:0007669"/>
    <property type="project" value="UniProtKB-SubCell"/>
</dbReference>
<dbReference type="Proteomes" id="UP000800039">
    <property type="component" value="Unassembled WGS sequence"/>
</dbReference>
<evidence type="ECO:0000313" key="11">
    <source>
        <dbReference type="EMBL" id="KAF1843133.1"/>
    </source>
</evidence>
<accession>A0A9P4GC36</accession>
<evidence type="ECO:0000256" key="8">
    <source>
        <dbReference type="ARBA" id="ARBA00023288"/>
    </source>
</evidence>
<evidence type="ECO:0000256" key="5">
    <source>
        <dbReference type="ARBA" id="ARBA00022622"/>
    </source>
</evidence>
<reference evidence="11" key="1">
    <citation type="submission" date="2020-01" db="EMBL/GenBank/DDBJ databases">
        <authorList>
            <consortium name="DOE Joint Genome Institute"/>
            <person name="Haridas S."/>
            <person name="Albert R."/>
            <person name="Binder M."/>
            <person name="Bloem J."/>
            <person name="Labutti K."/>
            <person name="Salamov A."/>
            <person name="Andreopoulos B."/>
            <person name="Baker S.E."/>
            <person name="Barry K."/>
            <person name="Bills G."/>
            <person name="Bluhm B.H."/>
            <person name="Cannon C."/>
            <person name="Castanera R."/>
            <person name="Culley D.E."/>
            <person name="Daum C."/>
            <person name="Ezra D."/>
            <person name="Gonzalez J.B."/>
            <person name="Henrissat B."/>
            <person name="Kuo A."/>
            <person name="Liang C."/>
            <person name="Lipzen A."/>
            <person name="Lutzoni F."/>
            <person name="Magnuson J."/>
            <person name="Mondo S."/>
            <person name="Nolan M."/>
            <person name="Ohm R."/>
            <person name="Pangilinan J."/>
            <person name="Park H.-J."/>
            <person name="Ramirez L."/>
            <person name="Alfaro M."/>
            <person name="Sun H."/>
            <person name="Tritt A."/>
            <person name="Yoshinaga Y."/>
            <person name="Zwiers L.-H."/>
            <person name="Turgeon B.G."/>
            <person name="Goodwin S.B."/>
            <person name="Spatafora J.W."/>
            <person name="Crous P.W."/>
            <person name="Grigoriev I.V."/>
        </authorList>
    </citation>
    <scope>NUCLEOTIDE SEQUENCE</scope>
    <source>
        <strain evidence="11">CBS 394.84</strain>
    </source>
</reference>
<dbReference type="AlphaFoldDB" id="A0A9P4GC36"/>